<feature type="compositionally biased region" description="Low complexity" evidence="1">
    <location>
        <begin position="169"/>
        <end position="198"/>
    </location>
</feature>
<reference evidence="3" key="1">
    <citation type="submission" date="2025-08" db="UniProtKB">
        <authorList>
            <consortium name="RefSeq"/>
        </authorList>
    </citation>
    <scope>IDENTIFICATION</scope>
    <source>
        <tissue evidence="3">Muscle</tissue>
    </source>
</reference>
<dbReference type="PANTHER" id="PTHR47595">
    <property type="entry name" value="HEAT SHOCK 70 KDA PROTEIN 14"/>
    <property type="match status" value="1"/>
</dbReference>
<gene>
    <name evidence="3" type="primary">LOC109067795</name>
</gene>
<proteinExistence type="predicted"/>
<sequence>MLAPAPLNLSPTTAPLNLSPTTAPLNLSPTTAPLNLSVAGPSPVCVPKWVPVSNPQLMHKDTKPWTHNATLLLISLTKQMAEDFQSPVLKKVEVWKKVAAQMLAKGYDFGAEACDNKFRQLKHRYKTIVDSKKKTGSGASSWVFFSSMEDLLADDPSVEPVLIVSSFAGSSSTSGPSTSGPSTSGPSTSGPSTSGPKPSAEHGKKRKHKSEAPEWFEQSVTEQRRQMSELMALQKQAVEVASERNNILKEFVSALKEK</sequence>
<protein>
    <submittedName>
        <fullName evidence="3">Uncharacterized protein LOC109067795</fullName>
    </submittedName>
</protein>
<feature type="domain" description="Myb/SANT-like DNA-binding" evidence="2">
    <location>
        <begin position="64"/>
        <end position="151"/>
    </location>
</feature>
<evidence type="ECO:0000313" key="3">
    <source>
        <dbReference type="RefSeq" id="XP_042569885.1"/>
    </source>
</evidence>
<organism evidence="3">
    <name type="scientific">Cyprinus carpio</name>
    <name type="common">Common carp</name>
    <dbReference type="NCBI Taxonomy" id="7962"/>
    <lineage>
        <taxon>Eukaryota</taxon>
        <taxon>Metazoa</taxon>
        <taxon>Chordata</taxon>
        <taxon>Craniata</taxon>
        <taxon>Vertebrata</taxon>
        <taxon>Euteleostomi</taxon>
        <taxon>Actinopterygii</taxon>
        <taxon>Neopterygii</taxon>
        <taxon>Teleostei</taxon>
        <taxon>Ostariophysi</taxon>
        <taxon>Cypriniformes</taxon>
        <taxon>Cyprinidae</taxon>
        <taxon>Cyprininae</taxon>
        <taxon>Cyprinus</taxon>
    </lineage>
</organism>
<dbReference type="Pfam" id="PF13837">
    <property type="entry name" value="Myb_DNA-bind_4"/>
    <property type="match status" value="1"/>
</dbReference>
<accession>A0A9Q9VRJ1</accession>
<evidence type="ECO:0000256" key="1">
    <source>
        <dbReference type="SAM" id="MobiDB-lite"/>
    </source>
</evidence>
<dbReference type="KEGG" id="ccar:109067795"/>
<dbReference type="PANTHER" id="PTHR47595:SF1">
    <property type="entry name" value="MYB_SANT-LIKE DNA-BINDING DOMAIN-CONTAINING PROTEIN"/>
    <property type="match status" value="1"/>
</dbReference>
<evidence type="ECO:0000259" key="2">
    <source>
        <dbReference type="Pfam" id="PF13837"/>
    </source>
</evidence>
<dbReference type="GeneID" id="109067795"/>
<dbReference type="Proteomes" id="UP001155660">
    <property type="component" value="Chromosome A23"/>
</dbReference>
<feature type="region of interest" description="Disordered" evidence="1">
    <location>
        <begin position="168"/>
        <end position="224"/>
    </location>
</feature>
<dbReference type="InterPro" id="IPR044822">
    <property type="entry name" value="Myb_DNA-bind_4"/>
</dbReference>
<dbReference type="RefSeq" id="XP_042569885.1">
    <property type="nucleotide sequence ID" value="XM_042713951.1"/>
</dbReference>
<dbReference type="AlphaFoldDB" id="A0A9Q9VRJ1"/>
<dbReference type="OrthoDB" id="676304at2759"/>
<name>A0A9Q9VRJ1_CYPCA</name>